<keyword evidence="3 8" id="KW-1133">Transmembrane helix</keyword>
<dbReference type="InterPro" id="IPR017452">
    <property type="entry name" value="GPCR_Rhodpsn_7TM"/>
</dbReference>
<reference evidence="10" key="2">
    <citation type="submission" date="2023-04" db="EMBL/GenBank/DDBJ databases">
        <authorList>
            <person name="Bu L."/>
            <person name="Lu L."/>
            <person name="Laidemitt M.R."/>
            <person name="Zhang S.M."/>
            <person name="Mutuku M."/>
            <person name="Mkoji G."/>
            <person name="Steinauer M."/>
            <person name="Loker E.S."/>
        </authorList>
    </citation>
    <scope>NUCLEOTIDE SEQUENCE</scope>
    <source>
        <strain evidence="10">KasaAsao</strain>
        <tissue evidence="10">Whole Snail</tissue>
    </source>
</reference>
<keyword evidence="7" id="KW-0807">Transducer</keyword>
<gene>
    <name evidence="10" type="ORF">Bpfe_011682</name>
</gene>
<accession>A0AAD8BRI5</accession>
<dbReference type="GO" id="GO:0004930">
    <property type="term" value="F:G protein-coupled receptor activity"/>
    <property type="evidence" value="ECO:0007669"/>
    <property type="project" value="UniProtKB-KW"/>
</dbReference>
<keyword evidence="4" id="KW-0297">G-protein coupled receptor</keyword>
<name>A0AAD8BRI5_BIOPF</name>
<reference evidence="10" key="1">
    <citation type="journal article" date="2023" name="PLoS Negl. Trop. Dis.">
        <title>A genome sequence for Biomphalaria pfeifferi, the major vector snail for the human-infecting parasite Schistosoma mansoni.</title>
        <authorList>
            <person name="Bu L."/>
            <person name="Lu L."/>
            <person name="Laidemitt M.R."/>
            <person name="Zhang S.M."/>
            <person name="Mutuku M."/>
            <person name="Mkoji G."/>
            <person name="Steinauer M."/>
            <person name="Loker E.S."/>
        </authorList>
    </citation>
    <scope>NUCLEOTIDE SEQUENCE</scope>
    <source>
        <strain evidence="10">KasaAsao</strain>
    </source>
</reference>
<dbReference type="Gene3D" id="1.20.1070.10">
    <property type="entry name" value="Rhodopsin 7-helix transmembrane proteins"/>
    <property type="match status" value="1"/>
</dbReference>
<dbReference type="PROSITE" id="PS50262">
    <property type="entry name" value="G_PROTEIN_RECEP_F1_2"/>
    <property type="match status" value="1"/>
</dbReference>
<evidence type="ECO:0000256" key="2">
    <source>
        <dbReference type="ARBA" id="ARBA00022692"/>
    </source>
</evidence>
<evidence type="ECO:0000256" key="5">
    <source>
        <dbReference type="ARBA" id="ARBA00023136"/>
    </source>
</evidence>
<evidence type="ECO:0000256" key="7">
    <source>
        <dbReference type="ARBA" id="ARBA00023224"/>
    </source>
</evidence>
<dbReference type="InterPro" id="IPR000276">
    <property type="entry name" value="GPCR_Rhodpsn"/>
</dbReference>
<feature type="transmembrane region" description="Helical" evidence="8">
    <location>
        <begin position="153"/>
        <end position="173"/>
    </location>
</feature>
<dbReference type="EMBL" id="JASAOG010000046">
    <property type="protein sequence ID" value="KAK0058717.1"/>
    <property type="molecule type" value="Genomic_DNA"/>
</dbReference>
<organism evidence="10 11">
    <name type="scientific">Biomphalaria pfeifferi</name>
    <name type="common">Bloodfluke planorb</name>
    <name type="synonym">Freshwater snail</name>
    <dbReference type="NCBI Taxonomy" id="112525"/>
    <lineage>
        <taxon>Eukaryota</taxon>
        <taxon>Metazoa</taxon>
        <taxon>Spiralia</taxon>
        <taxon>Lophotrochozoa</taxon>
        <taxon>Mollusca</taxon>
        <taxon>Gastropoda</taxon>
        <taxon>Heterobranchia</taxon>
        <taxon>Euthyneura</taxon>
        <taxon>Panpulmonata</taxon>
        <taxon>Hygrophila</taxon>
        <taxon>Lymnaeoidea</taxon>
        <taxon>Planorbidae</taxon>
        <taxon>Biomphalaria</taxon>
    </lineage>
</organism>
<keyword evidence="11" id="KW-1185">Reference proteome</keyword>
<dbReference type="GO" id="GO:0016020">
    <property type="term" value="C:membrane"/>
    <property type="evidence" value="ECO:0007669"/>
    <property type="project" value="UniProtKB-SubCell"/>
</dbReference>
<feature type="transmembrane region" description="Helical" evidence="8">
    <location>
        <begin position="25"/>
        <end position="57"/>
    </location>
</feature>
<sequence length="359" mass="40311">MDKVNTTSEVAATSDFFETWISDEVLLVITVVNYVILSGTISFLGVIFNIVNVAIFVKLGFSDTTNISFLSLSLADGGVVLMLVGYSILYNPLVVEAVSIMEVIKSVSYIVFGWPYACFSRVAGCMTAFITVERFLCVSAPLKVKAIITRSRTITMAVTCFFVLFASIIPVFISSSLGMKFDPIYNQTHVGLMFTNNAASLQEISLTFNVVVQLGVFCIVVVFTVALIRSFVRKTEWRSAATKQSNVRENKMIKMVILISVVFIILSIPGVVATFLMMFIPEYNIAGRYRNIYIASFSTFFPIGAINSTVNFFIFLDMSTKYRQMFLTMFNLKSWKPKEKKIVQRQIYKDSPKNSKQEK</sequence>
<evidence type="ECO:0000256" key="8">
    <source>
        <dbReference type="SAM" id="Phobius"/>
    </source>
</evidence>
<feature type="transmembrane region" description="Helical" evidence="8">
    <location>
        <begin position="292"/>
        <end position="316"/>
    </location>
</feature>
<evidence type="ECO:0000256" key="6">
    <source>
        <dbReference type="ARBA" id="ARBA00023170"/>
    </source>
</evidence>
<feature type="transmembrane region" description="Helical" evidence="8">
    <location>
        <begin position="253"/>
        <end position="280"/>
    </location>
</feature>
<keyword evidence="2 8" id="KW-0812">Transmembrane</keyword>
<keyword evidence="6 10" id="KW-0675">Receptor</keyword>
<comment type="subcellular location">
    <subcellularLocation>
        <location evidence="1">Membrane</location>
        <topology evidence="1">Multi-pass membrane protein</topology>
    </subcellularLocation>
</comment>
<dbReference type="AlphaFoldDB" id="A0AAD8BRI5"/>
<dbReference type="SUPFAM" id="SSF81321">
    <property type="entry name" value="Family A G protein-coupled receptor-like"/>
    <property type="match status" value="1"/>
</dbReference>
<evidence type="ECO:0000313" key="10">
    <source>
        <dbReference type="EMBL" id="KAK0058717.1"/>
    </source>
</evidence>
<dbReference type="PANTHER" id="PTHR24243:SF208">
    <property type="entry name" value="PYROKININ-1 RECEPTOR"/>
    <property type="match status" value="1"/>
</dbReference>
<dbReference type="Proteomes" id="UP001233172">
    <property type="component" value="Unassembled WGS sequence"/>
</dbReference>
<keyword evidence="5 8" id="KW-0472">Membrane</keyword>
<evidence type="ECO:0000259" key="9">
    <source>
        <dbReference type="PROSITE" id="PS50262"/>
    </source>
</evidence>
<feature type="domain" description="G-protein coupled receptors family 1 profile" evidence="9">
    <location>
        <begin position="45"/>
        <end position="315"/>
    </location>
</feature>
<feature type="transmembrane region" description="Helical" evidence="8">
    <location>
        <begin position="69"/>
        <end position="89"/>
    </location>
</feature>
<evidence type="ECO:0000256" key="4">
    <source>
        <dbReference type="ARBA" id="ARBA00023040"/>
    </source>
</evidence>
<evidence type="ECO:0000256" key="3">
    <source>
        <dbReference type="ARBA" id="ARBA00022989"/>
    </source>
</evidence>
<feature type="transmembrane region" description="Helical" evidence="8">
    <location>
        <begin position="210"/>
        <end position="232"/>
    </location>
</feature>
<proteinExistence type="predicted"/>
<protein>
    <submittedName>
        <fullName evidence="10">FMRFamide receptor</fullName>
    </submittedName>
</protein>
<comment type="caution">
    <text evidence="10">The sequence shown here is derived from an EMBL/GenBank/DDBJ whole genome shotgun (WGS) entry which is preliminary data.</text>
</comment>
<evidence type="ECO:0000256" key="1">
    <source>
        <dbReference type="ARBA" id="ARBA00004141"/>
    </source>
</evidence>
<evidence type="ECO:0000313" key="11">
    <source>
        <dbReference type="Proteomes" id="UP001233172"/>
    </source>
</evidence>
<dbReference type="PANTHER" id="PTHR24243">
    <property type="entry name" value="G-PROTEIN COUPLED RECEPTOR"/>
    <property type="match status" value="1"/>
</dbReference>
<dbReference type="Pfam" id="PF00001">
    <property type="entry name" value="7tm_1"/>
    <property type="match status" value="1"/>
</dbReference>
<feature type="transmembrane region" description="Helical" evidence="8">
    <location>
        <begin position="109"/>
        <end position="132"/>
    </location>
</feature>